<name>A0ACD0NWZ9_9BASI</name>
<protein>
    <submittedName>
        <fullName evidence="1">Uncharacterized protein</fullName>
    </submittedName>
</protein>
<sequence length="775" mass="84394">MYSPYHSSPYPSPHPQDFPSGFASVPPHMSVPSYPSHAPPPPPPLPPQYASSFANYPGAFPTYRDRSAPPLPFPPHPPSNPHPLHSPGRPQRGRVSGSRRHEEPPPKLLKRKPMRKKLSLNEASTSLLSGERHAQIKGQGPVASTSEAPTDIMIDTAPQDPFRNEEEKKTVMELVYQLHLWGMSRSALIDQGIAANIVDACYRELGIGNENRQQPPDPTLPHQSSTDLTDHGASAPNLSSALADGTNSKVVDVRSSDPRPGLTEPYSETPSIPSRTPDPSPTSLPKTAVDASLALRQAVFESMKRKAQKGKAATKEAVELQSTNATGNAERRLRQQNPNIPQTSASYVRSENEASAPDMYGTLGLQTSDATDPGPPEEPKAVSTSKGTRYQDVDAPQGEDITPAFNLSSRQRISYVDDFDARPEAPAGEVDYNAPLPTLDLPSYDDAWNRSFDDGSVYPTRESSSSPFPQPSTSVSVRQVGRRRPVASDFDGGSLQTPPMNPVQRLRRFLPQPYRVRLVLEVSDDEGDSDDSESSESEFLYVRRQTTRDIYHLWAESELTESSDSNGQTWEGSGARLGNSVGPEVVPKGSQRTDQQSRQRENERNKMDELSRKEQAIREMMERIKELERRRGANSNGEGSPNGDSRGSPIGSGRAGAESLSGRPERPTPMDQLDPPAVENHSTSTAAPTDPAVASKPLALDPALQAQKEALLASLRAKKGTKRKMDDRDSGEENQAEAHSSEGRISKSLSNLQHESPSPSPSQTVAKADLTTSDL</sequence>
<proteinExistence type="predicted"/>
<accession>A0ACD0NWZ9</accession>
<organism evidence="1 2">
    <name type="scientific">Violaceomyces palustris</name>
    <dbReference type="NCBI Taxonomy" id="1673888"/>
    <lineage>
        <taxon>Eukaryota</taxon>
        <taxon>Fungi</taxon>
        <taxon>Dikarya</taxon>
        <taxon>Basidiomycota</taxon>
        <taxon>Ustilaginomycotina</taxon>
        <taxon>Ustilaginomycetes</taxon>
        <taxon>Violaceomycetales</taxon>
        <taxon>Violaceomycetaceae</taxon>
        <taxon>Violaceomyces</taxon>
    </lineage>
</organism>
<dbReference type="EMBL" id="KZ819941">
    <property type="protein sequence ID" value="PWN50354.1"/>
    <property type="molecule type" value="Genomic_DNA"/>
</dbReference>
<gene>
    <name evidence="1" type="ORF">IE53DRAFT_362449</name>
</gene>
<reference evidence="1 2" key="1">
    <citation type="journal article" date="2018" name="Mol. Biol. Evol.">
        <title>Broad Genomic Sampling Reveals a Smut Pathogenic Ancestry of the Fungal Clade Ustilaginomycotina.</title>
        <authorList>
            <person name="Kijpornyongpan T."/>
            <person name="Mondo S.J."/>
            <person name="Barry K."/>
            <person name="Sandor L."/>
            <person name="Lee J."/>
            <person name="Lipzen A."/>
            <person name="Pangilinan J."/>
            <person name="LaButti K."/>
            <person name="Hainaut M."/>
            <person name="Henrissat B."/>
            <person name="Grigoriev I.V."/>
            <person name="Spatafora J.W."/>
            <person name="Aime M.C."/>
        </authorList>
    </citation>
    <scope>NUCLEOTIDE SEQUENCE [LARGE SCALE GENOMIC DNA]</scope>
    <source>
        <strain evidence="1 2">SA 807</strain>
    </source>
</reference>
<keyword evidence="2" id="KW-1185">Reference proteome</keyword>
<evidence type="ECO:0000313" key="1">
    <source>
        <dbReference type="EMBL" id="PWN50354.1"/>
    </source>
</evidence>
<dbReference type="Proteomes" id="UP000245626">
    <property type="component" value="Unassembled WGS sequence"/>
</dbReference>
<evidence type="ECO:0000313" key="2">
    <source>
        <dbReference type="Proteomes" id="UP000245626"/>
    </source>
</evidence>
<feature type="non-terminal residue" evidence="1">
    <location>
        <position position="775"/>
    </location>
</feature>